<proteinExistence type="predicted"/>
<evidence type="ECO:0000313" key="2">
    <source>
        <dbReference type="EMBL" id="WZL68880.1"/>
    </source>
</evidence>
<feature type="chain" id="PRO_5047275341" description="Lipoprotein" evidence="1">
    <location>
        <begin position="19"/>
        <end position="128"/>
    </location>
</feature>
<protein>
    <recommendedName>
        <fullName evidence="4">Lipoprotein</fullName>
    </recommendedName>
</protein>
<evidence type="ECO:0000256" key="1">
    <source>
        <dbReference type="SAM" id="SignalP"/>
    </source>
</evidence>
<accession>A0ABZ2Y1W8</accession>
<dbReference type="Proteomes" id="UP001486565">
    <property type="component" value="Chromosome"/>
</dbReference>
<keyword evidence="3" id="KW-1185">Reference proteome</keyword>
<dbReference type="EMBL" id="CP121687">
    <property type="protein sequence ID" value="WZL68880.1"/>
    <property type="molecule type" value="Genomic_DNA"/>
</dbReference>
<evidence type="ECO:0008006" key="4">
    <source>
        <dbReference type="Google" id="ProtNLM"/>
    </source>
</evidence>
<sequence>MKKLLVLMMVFVMSISLAACGGESSSTFSQNTEPQYTAEQQALAQEFSDMVDAYNEIVDKVNASPELLSHEELVDVMNKISEEITAADQYFADPEILTPEVMNGLKTVIDAAYDFIADVEELLKQIEG</sequence>
<organism evidence="2 3">
    <name type="scientific">Defluviitalea saccharophila</name>
    <dbReference type="NCBI Taxonomy" id="879970"/>
    <lineage>
        <taxon>Bacteria</taxon>
        <taxon>Bacillati</taxon>
        <taxon>Bacillota</taxon>
        <taxon>Clostridia</taxon>
        <taxon>Lachnospirales</taxon>
        <taxon>Defluviitaleaceae</taxon>
        <taxon>Defluviitalea</taxon>
    </lineage>
</organism>
<keyword evidence="1" id="KW-0732">Signal</keyword>
<reference evidence="2 3" key="1">
    <citation type="submission" date="2023-03" db="EMBL/GenBank/DDBJ databases">
        <title>Novel Species.</title>
        <authorList>
            <person name="Ma S."/>
        </authorList>
    </citation>
    <scope>NUCLEOTIDE SEQUENCE [LARGE SCALE GENOMIC DNA]</scope>
    <source>
        <strain evidence="2 3">LIND6LT2</strain>
    </source>
</reference>
<dbReference type="RefSeq" id="WP_341875887.1">
    <property type="nucleotide sequence ID" value="NZ_CP121687.1"/>
</dbReference>
<evidence type="ECO:0000313" key="3">
    <source>
        <dbReference type="Proteomes" id="UP001486565"/>
    </source>
</evidence>
<dbReference type="PROSITE" id="PS51257">
    <property type="entry name" value="PROKAR_LIPOPROTEIN"/>
    <property type="match status" value="1"/>
</dbReference>
<gene>
    <name evidence="2" type="ORF">QBE51_08570</name>
</gene>
<feature type="signal peptide" evidence="1">
    <location>
        <begin position="1"/>
        <end position="18"/>
    </location>
</feature>
<name>A0ABZ2Y1W8_9FIRM</name>